<dbReference type="AlphaFoldDB" id="A0A7D9H7C3"/>
<dbReference type="OrthoDB" id="19657at2759"/>
<dbReference type="InterPro" id="IPR029058">
    <property type="entry name" value="AB_hydrolase_fold"/>
</dbReference>
<feature type="domain" description="AB hydrolase-1" evidence="1">
    <location>
        <begin position="54"/>
        <end position="165"/>
    </location>
</feature>
<organism evidence="2 3">
    <name type="scientific">Paramuricea clavata</name>
    <name type="common">Red gorgonian</name>
    <name type="synonym">Violescent sea-whip</name>
    <dbReference type="NCBI Taxonomy" id="317549"/>
    <lineage>
        <taxon>Eukaryota</taxon>
        <taxon>Metazoa</taxon>
        <taxon>Cnidaria</taxon>
        <taxon>Anthozoa</taxon>
        <taxon>Octocorallia</taxon>
        <taxon>Malacalcyonacea</taxon>
        <taxon>Plexauridae</taxon>
        <taxon>Paramuricea</taxon>
    </lineage>
</organism>
<keyword evidence="3" id="KW-1185">Reference proteome</keyword>
<dbReference type="Gene3D" id="3.40.50.1820">
    <property type="entry name" value="alpha/beta hydrolase"/>
    <property type="match status" value="1"/>
</dbReference>
<dbReference type="PANTHER" id="PTHR46331">
    <property type="entry name" value="VALACYCLOVIR HYDROLASE"/>
    <property type="match status" value="1"/>
</dbReference>
<gene>
    <name evidence="2" type="ORF">PACLA_8A080203</name>
</gene>
<dbReference type="GO" id="GO:0017171">
    <property type="term" value="F:serine hydrolase activity"/>
    <property type="evidence" value="ECO:0007669"/>
    <property type="project" value="TreeGrafter"/>
</dbReference>
<accession>A0A7D9H7C3</accession>
<evidence type="ECO:0000259" key="1">
    <source>
        <dbReference type="Pfam" id="PF00561"/>
    </source>
</evidence>
<dbReference type="EMBL" id="CACRXK020000003">
    <property type="protein sequence ID" value="CAB3976597.1"/>
    <property type="molecule type" value="Genomic_DNA"/>
</dbReference>
<evidence type="ECO:0000313" key="3">
    <source>
        <dbReference type="Proteomes" id="UP001152795"/>
    </source>
</evidence>
<comment type="caution">
    <text evidence="2">The sequence shown here is derived from an EMBL/GenBank/DDBJ whole genome shotgun (WGS) entry which is preliminary data.</text>
</comment>
<sequence>MAFPTAFSKILSSFARSALVPRTLTRFNMHSESGKRLVNGVKLYYEKVGQGSKVLFCLPGAMGSTRTDFGPQLDQLKDNFTVISFDPRGYGKSIPPKRDFPLDFYHRDADDAVGLMEQLGYSKYSVLGWSDGGIFGLILAGKYPNVVDRLVVWGCNASVTQKDLDLYEAIRDVSKWNPKMRKPLEDIYGDEVQELWGGWIDGLVSIFKECDGNLCQELLPNITCPTLIIHGEKDPLVPTFHPQYIHKNLKDSILHLMPEGRHNLHLRYAEEFNKYVTDFCKE</sequence>
<reference evidence="2" key="1">
    <citation type="submission" date="2020-04" db="EMBL/GenBank/DDBJ databases">
        <authorList>
            <person name="Alioto T."/>
            <person name="Alioto T."/>
            <person name="Gomez Garrido J."/>
        </authorList>
    </citation>
    <scope>NUCLEOTIDE SEQUENCE</scope>
    <source>
        <strain evidence="2">A484AB</strain>
    </source>
</reference>
<dbReference type="SUPFAM" id="SSF53474">
    <property type="entry name" value="alpha/beta-Hydrolases"/>
    <property type="match status" value="1"/>
</dbReference>
<proteinExistence type="predicted"/>
<evidence type="ECO:0000313" key="2">
    <source>
        <dbReference type="EMBL" id="CAB3976597.1"/>
    </source>
</evidence>
<name>A0A7D9H7C3_PARCT</name>
<dbReference type="InterPro" id="IPR000073">
    <property type="entry name" value="AB_hydrolase_1"/>
</dbReference>
<dbReference type="PANTHER" id="PTHR46331:SF2">
    <property type="entry name" value="VALACYCLOVIR HYDROLASE"/>
    <property type="match status" value="1"/>
</dbReference>
<dbReference type="Proteomes" id="UP001152795">
    <property type="component" value="Unassembled WGS sequence"/>
</dbReference>
<protein>
    <recommendedName>
        <fullName evidence="1">AB hydrolase-1 domain-containing protein</fullName>
    </recommendedName>
</protein>
<dbReference type="Pfam" id="PF00561">
    <property type="entry name" value="Abhydrolase_1"/>
    <property type="match status" value="1"/>
</dbReference>